<sequence>MAGFKSISRLARGYADICRTLARAITPFGRTTAEQRDERRGRACRELKFFAETYFPHYLTEKPSKMHRHFYRRFQQAIDRAQSPKQRGKGSFPSRLVHEVQDLNEIKSRMERIETQLNRPIFDDGSPAQHGADPERKQAINTYLRKGEGALNPHEVKLLSVDSDPQGGYWVTSEISQRVITQITESSPLRHLAAVETTSTTRR</sequence>
<dbReference type="InterPro" id="IPR024455">
    <property type="entry name" value="Phage_capsid"/>
</dbReference>
<dbReference type="EMBL" id="CAQJ01000021">
    <property type="protein sequence ID" value="CCQ89930.1"/>
    <property type="molecule type" value="Genomic_DNA"/>
</dbReference>
<gene>
    <name evidence="2" type="ORF">NITGR_190040</name>
</gene>
<protein>
    <submittedName>
        <fullName evidence="2">Uncharacterized protein</fullName>
    </submittedName>
</protein>
<dbReference type="AlphaFoldDB" id="M1YHH9"/>
<dbReference type="InParanoid" id="M1YHH9"/>
<comment type="subcellular location">
    <subcellularLocation>
        <location evidence="1">Virion</location>
    </subcellularLocation>
</comment>
<evidence type="ECO:0000313" key="2">
    <source>
        <dbReference type="EMBL" id="CCQ89930.1"/>
    </source>
</evidence>
<dbReference type="NCBIfam" id="TIGR01554">
    <property type="entry name" value="major_cap_HK97"/>
    <property type="match status" value="1"/>
</dbReference>
<dbReference type="HOGENOM" id="CLU_1347739_0_0_0"/>
<proteinExistence type="predicted"/>
<comment type="caution">
    <text evidence="2">The sequence shown here is derived from an EMBL/GenBank/DDBJ whole genome shotgun (WGS) entry which is preliminary data.</text>
</comment>
<name>M1YHH9_NITG3</name>
<organism evidence="2 3">
    <name type="scientific">Nitrospina gracilis (strain 3/211)</name>
    <dbReference type="NCBI Taxonomy" id="1266370"/>
    <lineage>
        <taxon>Bacteria</taxon>
        <taxon>Pseudomonadati</taxon>
        <taxon>Nitrospinota/Tectimicrobiota group</taxon>
        <taxon>Nitrospinota</taxon>
        <taxon>Nitrospinia</taxon>
        <taxon>Nitrospinales</taxon>
        <taxon>Nitrospinaceae</taxon>
        <taxon>Nitrospina</taxon>
    </lineage>
</organism>
<keyword evidence="3" id="KW-1185">Reference proteome</keyword>
<evidence type="ECO:0000313" key="3">
    <source>
        <dbReference type="Proteomes" id="UP000011704"/>
    </source>
</evidence>
<accession>M1YHH9</accession>
<reference evidence="2 3" key="1">
    <citation type="journal article" date="2013" name="Front. Microbiol.">
        <title>The genome of Nitrospina gracilis illuminates the metabolism and evolution of the major marine nitrite oxidizer.</title>
        <authorList>
            <person name="Luecker S."/>
            <person name="Nowka B."/>
            <person name="Rattei T."/>
            <person name="Spieck E."/>
            <person name="and Daims H."/>
        </authorList>
    </citation>
    <scope>NUCLEOTIDE SEQUENCE [LARGE SCALE GENOMIC DNA]</scope>
    <source>
        <strain evidence="2 3">3/211</strain>
    </source>
</reference>
<evidence type="ECO:0000256" key="1">
    <source>
        <dbReference type="ARBA" id="ARBA00004328"/>
    </source>
</evidence>
<dbReference type="STRING" id="1266370.NITGR_190040"/>
<dbReference type="Proteomes" id="UP000011704">
    <property type="component" value="Unassembled WGS sequence"/>
</dbReference>